<feature type="transmembrane region" description="Helical" evidence="1">
    <location>
        <begin position="208"/>
        <end position="226"/>
    </location>
</feature>
<keyword evidence="1" id="KW-0812">Transmembrane</keyword>
<evidence type="ECO:0000256" key="1">
    <source>
        <dbReference type="SAM" id="Phobius"/>
    </source>
</evidence>
<gene>
    <name evidence="2" type="ORF">Ssi02_34480</name>
</gene>
<organism evidence="2 3">
    <name type="scientific">Sinosporangium siamense</name>
    <dbReference type="NCBI Taxonomy" id="1367973"/>
    <lineage>
        <taxon>Bacteria</taxon>
        <taxon>Bacillati</taxon>
        <taxon>Actinomycetota</taxon>
        <taxon>Actinomycetes</taxon>
        <taxon>Streptosporangiales</taxon>
        <taxon>Streptosporangiaceae</taxon>
        <taxon>Sinosporangium</taxon>
    </lineage>
</organism>
<sequence>MRVYPRGYRDGYGEELIGTLLDTAEPGRTFPSFREAVALVRGGLRARAEYAAVGIPWADGLHLGTLILAVANFAYLAPFFRELPLWVGMSAFLVLAVMRGWLWTALPFAALIGFKSGSIALGVPLLDQTLVPVIADDLWDRPAMYGMGGPVAPLITYAVLFLGIAVLAARKRRVKVRSWWWWATVPALSFSDPAWLDVAGRSAGTMSRIVLETALLLMAVFAGYIAKDPRWAVAAAIYLVSMLAVLAEITVENIVTYTPQDVAHWLLLFFLTVAAAAVPYQARRQVLL</sequence>
<keyword evidence="3" id="KW-1185">Reference proteome</keyword>
<name>A0A919RGB9_9ACTN</name>
<dbReference type="EMBL" id="BOOW01000020">
    <property type="protein sequence ID" value="GII93217.1"/>
    <property type="molecule type" value="Genomic_DNA"/>
</dbReference>
<protein>
    <submittedName>
        <fullName evidence="2">Uncharacterized protein</fullName>
    </submittedName>
</protein>
<dbReference type="AlphaFoldDB" id="A0A919RGB9"/>
<feature type="transmembrane region" description="Helical" evidence="1">
    <location>
        <begin position="108"/>
        <end position="126"/>
    </location>
</feature>
<feature type="transmembrane region" description="Helical" evidence="1">
    <location>
        <begin position="146"/>
        <end position="167"/>
    </location>
</feature>
<feature type="transmembrane region" description="Helical" evidence="1">
    <location>
        <begin position="263"/>
        <end position="282"/>
    </location>
</feature>
<evidence type="ECO:0000313" key="2">
    <source>
        <dbReference type="EMBL" id="GII93217.1"/>
    </source>
</evidence>
<keyword evidence="1" id="KW-1133">Transmembrane helix</keyword>
<dbReference type="RefSeq" id="WP_204026477.1">
    <property type="nucleotide sequence ID" value="NZ_BOOW01000020.1"/>
</dbReference>
<feature type="transmembrane region" description="Helical" evidence="1">
    <location>
        <begin position="83"/>
        <end position="101"/>
    </location>
</feature>
<feature type="transmembrane region" description="Helical" evidence="1">
    <location>
        <begin position="233"/>
        <end position="251"/>
    </location>
</feature>
<proteinExistence type="predicted"/>
<reference evidence="2" key="1">
    <citation type="submission" date="2021-01" db="EMBL/GenBank/DDBJ databases">
        <title>Whole genome shotgun sequence of Sinosporangium siamense NBRC 109515.</title>
        <authorList>
            <person name="Komaki H."/>
            <person name="Tamura T."/>
        </authorList>
    </citation>
    <scope>NUCLEOTIDE SEQUENCE</scope>
    <source>
        <strain evidence="2">NBRC 109515</strain>
    </source>
</reference>
<dbReference type="Proteomes" id="UP000606172">
    <property type="component" value="Unassembled WGS sequence"/>
</dbReference>
<feature type="transmembrane region" description="Helical" evidence="1">
    <location>
        <begin position="50"/>
        <end position="77"/>
    </location>
</feature>
<comment type="caution">
    <text evidence="2">The sequence shown here is derived from an EMBL/GenBank/DDBJ whole genome shotgun (WGS) entry which is preliminary data.</text>
</comment>
<evidence type="ECO:0000313" key="3">
    <source>
        <dbReference type="Proteomes" id="UP000606172"/>
    </source>
</evidence>
<keyword evidence="1" id="KW-0472">Membrane</keyword>
<feature type="transmembrane region" description="Helical" evidence="1">
    <location>
        <begin position="179"/>
        <end position="196"/>
    </location>
</feature>
<accession>A0A919RGB9</accession>